<dbReference type="RefSeq" id="WP_146922253.1">
    <property type="nucleotide sequence ID" value="NZ_CP042430.1"/>
</dbReference>
<accession>A0A5B8UAQ8</accession>
<feature type="compositionally biased region" description="Basic and acidic residues" evidence="1">
    <location>
        <begin position="1"/>
        <end position="10"/>
    </location>
</feature>
<feature type="region of interest" description="Disordered" evidence="1">
    <location>
        <begin position="1"/>
        <end position="21"/>
    </location>
</feature>
<dbReference type="KEGG" id="bsol:FSW04_21505"/>
<proteinExistence type="predicted"/>
<evidence type="ECO:0000313" key="2">
    <source>
        <dbReference type="EMBL" id="QEC49888.1"/>
    </source>
</evidence>
<gene>
    <name evidence="2" type="ORF">FSW04_21505</name>
</gene>
<keyword evidence="3" id="KW-1185">Reference proteome</keyword>
<protein>
    <submittedName>
        <fullName evidence="2">Uncharacterized protein</fullName>
    </submittedName>
</protein>
<dbReference type="AlphaFoldDB" id="A0A5B8UAQ8"/>
<sequence>MAVRPPSHERSPRHRPVLPVPGGGYVTDGVRLFRVVTPLAPELGIHSAVLEDCATLRWRTYEGSELHRLRLRTVRPQQAATEPGS</sequence>
<evidence type="ECO:0000313" key="3">
    <source>
        <dbReference type="Proteomes" id="UP000321805"/>
    </source>
</evidence>
<organism evidence="2 3">
    <name type="scientific">Baekduia soli</name>
    <dbReference type="NCBI Taxonomy" id="496014"/>
    <lineage>
        <taxon>Bacteria</taxon>
        <taxon>Bacillati</taxon>
        <taxon>Actinomycetota</taxon>
        <taxon>Thermoleophilia</taxon>
        <taxon>Solirubrobacterales</taxon>
        <taxon>Baekduiaceae</taxon>
        <taxon>Baekduia</taxon>
    </lineage>
</organism>
<dbReference type="EMBL" id="CP042430">
    <property type="protein sequence ID" value="QEC49888.1"/>
    <property type="molecule type" value="Genomic_DNA"/>
</dbReference>
<reference evidence="2 3" key="1">
    <citation type="journal article" date="2018" name="J. Microbiol.">
        <title>Baekduia soli gen. nov., sp. nov., a novel bacterium isolated from the soil of Baekdu Mountain and proposal of a novel family name, Baekduiaceae fam. nov.</title>
        <authorList>
            <person name="An D.S."/>
            <person name="Siddiqi M.Z."/>
            <person name="Kim K.H."/>
            <person name="Yu H.S."/>
            <person name="Im W.T."/>
        </authorList>
    </citation>
    <scope>NUCLEOTIDE SEQUENCE [LARGE SCALE GENOMIC DNA]</scope>
    <source>
        <strain evidence="2 3">BR7-21</strain>
    </source>
</reference>
<name>A0A5B8UAQ8_9ACTN</name>
<dbReference type="Proteomes" id="UP000321805">
    <property type="component" value="Chromosome"/>
</dbReference>
<evidence type="ECO:0000256" key="1">
    <source>
        <dbReference type="SAM" id="MobiDB-lite"/>
    </source>
</evidence>